<dbReference type="GeneID" id="9948796"/>
<dbReference type="AlphaFoldDB" id="A0A1S0TPC5"/>
<evidence type="ECO:0000313" key="1">
    <source>
        <dbReference type="EMBL" id="EFO17158.1"/>
    </source>
</evidence>
<dbReference type="RefSeq" id="XP_003146913.1">
    <property type="nucleotide sequence ID" value="XM_003146865.1"/>
</dbReference>
<protein>
    <submittedName>
        <fullName evidence="1">Uncharacterized protein</fullName>
    </submittedName>
</protein>
<sequence length="124" mass="13899">MSSEPVGWFRLVLTESIWPRVPRNQTGRTSPLDVNCNNGLIGRRITVGSAQKETGIPRSIKGTVQRHQRSIFKTVASEKNECIVAETVHIAIFQKGQVFDIMVHYTWDGKRSEKEVSSSSDGEL</sequence>
<dbReference type="EMBL" id="JH712121">
    <property type="protein sequence ID" value="EFO17158.1"/>
    <property type="molecule type" value="Genomic_DNA"/>
</dbReference>
<dbReference type="InParanoid" id="A0A1S0TPC5"/>
<organism evidence="1">
    <name type="scientific">Loa loa</name>
    <name type="common">Eye worm</name>
    <name type="synonym">Filaria loa</name>
    <dbReference type="NCBI Taxonomy" id="7209"/>
    <lineage>
        <taxon>Eukaryota</taxon>
        <taxon>Metazoa</taxon>
        <taxon>Ecdysozoa</taxon>
        <taxon>Nematoda</taxon>
        <taxon>Chromadorea</taxon>
        <taxon>Rhabditida</taxon>
        <taxon>Spirurina</taxon>
        <taxon>Spiruromorpha</taxon>
        <taxon>Filarioidea</taxon>
        <taxon>Onchocercidae</taxon>
        <taxon>Loa</taxon>
    </lineage>
</organism>
<gene>
    <name evidence="1" type="ORF">LOAG_11344</name>
</gene>
<feature type="non-terminal residue" evidence="1">
    <location>
        <position position="124"/>
    </location>
</feature>
<accession>A0A1S0TPC5</accession>
<name>A0A1S0TPC5_LOALO</name>
<dbReference type="KEGG" id="loa:LOAG_11344"/>
<dbReference type="CTD" id="9948796"/>
<reference evidence="1" key="1">
    <citation type="submission" date="2012-04" db="EMBL/GenBank/DDBJ databases">
        <title>The Genome Sequence of Loa loa.</title>
        <authorList>
            <consortium name="The Broad Institute Genome Sequencing Platform"/>
            <consortium name="Broad Institute Genome Sequencing Center for Infectious Disease"/>
            <person name="Nutman T.B."/>
            <person name="Fink D.L."/>
            <person name="Russ C."/>
            <person name="Young S."/>
            <person name="Zeng Q."/>
            <person name="Gargeya S."/>
            <person name="Alvarado L."/>
            <person name="Berlin A."/>
            <person name="Chapman S.B."/>
            <person name="Chen Z."/>
            <person name="Freedman E."/>
            <person name="Gellesch M."/>
            <person name="Goldberg J."/>
            <person name="Griggs A."/>
            <person name="Gujja S."/>
            <person name="Heilman E.R."/>
            <person name="Heiman D."/>
            <person name="Howarth C."/>
            <person name="Mehta T."/>
            <person name="Neiman D."/>
            <person name="Pearson M."/>
            <person name="Roberts A."/>
            <person name="Saif S."/>
            <person name="Shea T."/>
            <person name="Shenoy N."/>
            <person name="Sisk P."/>
            <person name="Stolte C."/>
            <person name="Sykes S."/>
            <person name="White J."/>
            <person name="Yandava C."/>
            <person name="Haas B."/>
            <person name="Henn M.R."/>
            <person name="Nusbaum C."/>
            <person name="Birren B."/>
        </authorList>
    </citation>
    <scope>NUCLEOTIDE SEQUENCE [LARGE SCALE GENOMIC DNA]</scope>
</reference>
<proteinExistence type="predicted"/>